<evidence type="ECO:0000256" key="4">
    <source>
        <dbReference type="ARBA" id="ARBA00022763"/>
    </source>
</evidence>
<evidence type="ECO:0000256" key="6">
    <source>
        <dbReference type="ARBA" id="ARBA00049348"/>
    </source>
</evidence>
<dbReference type="InterPro" id="IPR036217">
    <property type="entry name" value="MethylDNA_cys_MeTrfase_DNAb"/>
</dbReference>
<dbReference type="EMBL" id="BSOR01000080">
    <property type="protein sequence ID" value="GLR65293.1"/>
    <property type="molecule type" value="Genomic_DNA"/>
</dbReference>
<dbReference type="InterPro" id="IPR036388">
    <property type="entry name" value="WH-like_DNA-bd_sf"/>
</dbReference>
<dbReference type="NCBIfam" id="TIGR00589">
    <property type="entry name" value="ogt"/>
    <property type="match status" value="1"/>
</dbReference>
<dbReference type="Pfam" id="PF01035">
    <property type="entry name" value="DNA_binding_1"/>
    <property type="match status" value="1"/>
</dbReference>
<dbReference type="InterPro" id="IPR001497">
    <property type="entry name" value="MethylDNA_cys_MeTrfase_AS"/>
</dbReference>
<protein>
    <recommendedName>
        <fullName evidence="7">Methylated-DNA-[protein]-cysteine S-methyltransferase DNA binding domain-containing protein</fullName>
    </recommendedName>
</protein>
<dbReference type="Gene3D" id="1.10.10.10">
    <property type="entry name" value="Winged helix-like DNA-binding domain superfamily/Winged helix DNA-binding domain"/>
    <property type="match status" value="1"/>
</dbReference>
<evidence type="ECO:0000256" key="5">
    <source>
        <dbReference type="ARBA" id="ARBA00023204"/>
    </source>
</evidence>
<comment type="catalytic activity">
    <reaction evidence="1">
        <text>a 4-O-methyl-thymidine in DNA + L-cysteinyl-[protein] = a thymidine in DNA + S-methyl-L-cysteinyl-[protein]</text>
        <dbReference type="Rhea" id="RHEA:53428"/>
        <dbReference type="Rhea" id="RHEA-COMP:10131"/>
        <dbReference type="Rhea" id="RHEA-COMP:10132"/>
        <dbReference type="Rhea" id="RHEA-COMP:13555"/>
        <dbReference type="Rhea" id="RHEA-COMP:13556"/>
        <dbReference type="ChEBI" id="CHEBI:29950"/>
        <dbReference type="ChEBI" id="CHEBI:82612"/>
        <dbReference type="ChEBI" id="CHEBI:137386"/>
        <dbReference type="ChEBI" id="CHEBI:137387"/>
        <dbReference type="EC" id="2.1.1.63"/>
    </reaction>
</comment>
<keyword evidence="4" id="KW-0227">DNA damage</keyword>
<keyword evidence="5" id="KW-0234">DNA repair</keyword>
<feature type="domain" description="Methylated-DNA-[protein]-cysteine S-methyltransferase DNA binding" evidence="7">
    <location>
        <begin position="93"/>
        <end position="172"/>
    </location>
</feature>
<reference evidence="9" key="1">
    <citation type="journal article" date="2019" name="Int. J. Syst. Evol. Microbiol.">
        <title>The Global Catalogue of Microorganisms (GCM) 10K type strain sequencing project: providing services to taxonomists for standard genome sequencing and annotation.</title>
        <authorList>
            <consortium name="The Broad Institute Genomics Platform"/>
            <consortium name="The Broad Institute Genome Sequencing Center for Infectious Disease"/>
            <person name="Wu L."/>
            <person name="Ma J."/>
        </authorList>
    </citation>
    <scope>NUCLEOTIDE SEQUENCE [LARGE SCALE GENOMIC DNA]</scope>
    <source>
        <strain evidence="9">NBRC 100033</strain>
    </source>
</reference>
<comment type="caution">
    <text evidence="8">The sequence shown here is derived from an EMBL/GenBank/DDBJ whole genome shotgun (WGS) entry which is preliminary data.</text>
</comment>
<keyword evidence="9" id="KW-1185">Reference proteome</keyword>
<dbReference type="InterPro" id="IPR014048">
    <property type="entry name" value="MethylDNA_cys_MeTrfase_DNA-bd"/>
</dbReference>
<evidence type="ECO:0000256" key="1">
    <source>
        <dbReference type="ARBA" id="ARBA00001286"/>
    </source>
</evidence>
<name>A0ABQ6A1N0_9GAMM</name>
<keyword evidence="3" id="KW-0808">Transferase</keyword>
<proteinExistence type="predicted"/>
<organism evidence="8 9">
    <name type="scientific">Marinospirillum insulare</name>
    <dbReference type="NCBI Taxonomy" id="217169"/>
    <lineage>
        <taxon>Bacteria</taxon>
        <taxon>Pseudomonadati</taxon>
        <taxon>Pseudomonadota</taxon>
        <taxon>Gammaproteobacteria</taxon>
        <taxon>Oceanospirillales</taxon>
        <taxon>Oceanospirillaceae</taxon>
        <taxon>Marinospirillum</taxon>
    </lineage>
</organism>
<evidence type="ECO:0000256" key="3">
    <source>
        <dbReference type="ARBA" id="ARBA00022679"/>
    </source>
</evidence>
<sequence length="174" mass="18499">MIKSSLLKGELQGWAEFQTGDCNAIILVSSKGLVALEPFFNDADFAEQLTAFSLAGIEPLSAGQRISWSQRLSAALVNSALIKDLPLDLRGTAFQLAVWSALLEIPKGKTLSYAQLAAALGKPKAVRAVGTACGANPIPFLVPCHRVLRSDGSLGGFAFGLTMKQQLLERENAL</sequence>
<accession>A0ABQ6A1N0</accession>
<keyword evidence="2" id="KW-0489">Methyltransferase</keyword>
<dbReference type="SUPFAM" id="SSF46767">
    <property type="entry name" value="Methylated DNA-protein cysteine methyltransferase, C-terminal domain"/>
    <property type="match status" value="1"/>
</dbReference>
<dbReference type="PROSITE" id="PS00374">
    <property type="entry name" value="MGMT"/>
    <property type="match status" value="1"/>
</dbReference>
<dbReference type="RefSeq" id="WP_051168333.1">
    <property type="nucleotide sequence ID" value="NZ_BSOR01000080.1"/>
</dbReference>
<evidence type="ECO:0000313" key="8">
    <source>
        <dbReference type="EMBL" id="GLR65293.1"/>
    </source>
</evidence>
<evidence type="ECO:0000259" key="7">
    <source>
        <dbReference type="Pfam" id="PF01035"/>
    </source>
</evidence>
<comment type="catalytic activity">
    <reaction evidence="6">
        <text>a 6-O-methyl-2'-deoxyguanosine in DNA + L-cysteinyl-[protein] = S-methyl-L-cysteinyl-[protein] + a 2'-deoxyguanosine in DNA</text>
        <dbReference type="Rhea" id="RHEA:24000"/>
        <dbReference type="Rhea" id="RHEA-COMP:10131"/>
        <dbReference type="Rhea" id="RHEA-COMP:10132"/>
        <dbReference type="Rhea" id="RHEA-COMP:11367"/>
        <dbReference type="Rhea" id="RHEA-COMP:11368"/>
        <dbReference type="ChEBI" id="CHEBI:29950"/>
        <dbReference type="ChEBI" id="CHEBI:82612"/>
        <dbReference type="ChEBI" id="CHEBI:85445"/>
        <dbReference type="ChEBI" id="CHEBI:85448"/>
        <dbReference type="EC" id="2.1.1.63"/>
    </reaction>
</comment>
<dbReference type="CDD" id="cd06445">
    <property type="entry name" value="ATase"/>
    <property type="match status" value="1"/>
</dbReference>
<dbReference type="Proteomes" id="UP001156682">
    <property type="component" value="Unassembled WGS sequence"/>
</dbReference>
<dbReference type="PANTHER" id="PTHR10815:SF13">
    <property type="entry name" value="METHYLATED-DNA--PROTEIN-CYSTEINE METHYLTRANSFERASE"/>
    <property type="match status" value="1"/>
</dbReference>
<evidence type="ECO:0000313" key="9">
    <source>
        <dbReference type="Proteomes" id="UP001156682"/>
    </source>
</evidence>
<gene>
    <name evidence="8" type="ORF">GCM10007878_27320</name>
</gene>
<dbReference type="PANTHER" id="PTHR10815">
    <property type="entry name" value="METHYLATED-DNA--PROTEIN-CYSTEINE METHYLTRANSFERASE"/>
    <property type="match status" value="1"/>
</dbReference>
<evidence type="ECO:0000256" key="2">
    <source>
        <dbReference type="ARBA" id="ARBA00022603"/>
    </source>
</evidence>